<dbReference type="Gene3D" id="1.10.3210.10">
    <property type="entry name" value="Hypothetical protein af1432"/>
    <property type="match status" value="1"/>
</dbReference>
<gene>
    <name evidence="3" type="ORF">REIFOR_02887</name>
</gene>
<dbReference type="SUPFAM" id="SSF55826">
    <property type="entry name" value="YbaK/ProRS associated domain"/>
    <property type="match status" value="1"/>
</dbReference>
<keyword evidence="1" id="KW-0812">Transmembrane</keyword>
<evidence type="ECO:0000313" key="4">
    <source>
        <dbReference type="Proteomes" id="UP000229757"/>
    </source>
</evidence>
<dbReference type="PIRSF" id="PIRSF036888">
    <property type="entry name" value="HDGYPm_UCP036888"/>
    <property type="match status" value="1"/>
</dbReference>
<protein>
    <submittedName>
        <fullName evidence="3">Putative signal transduction protein</fullName>
    </submittedName>
</protein>
<name>A0A2K8KTF5_9GAMM</name>
<dbReference type="PANTHER" id="PTHR33525:SF3">
    <property type="entry name" value="RIBONUCLEASE Y"/>
    <property type="match status" value="1"/>
</dbReference>
<dbReference type="InterPro" id="IPR014627">
    <property type="entry name" value="UCP036888_HDGYP-like"/>
</dbReference>
<sequence>MISHADANIPISVRQHLSQQSIVHALGTTQASPEQVEVCLLSDAKGIVQVFTSSHAVVELDKVRAVTGRDLTPLSINQVRALKLRLEVDTLPAFDDLIPADTLIDSGLYRCEQIFVHSGNAQFRIALKNGAAMKRKDSTAIADVATALPLGQVDYQLGLFDDDPTLIHSALTQFTALRIRQRLAETLEVPPLPDTAQAIIRLRVDPYSNIEKLSRIVERDPSLAAQVVSWASSSYYAAPGSVKSVQDAIVRVLGFDLVMNLALGLSLGKTLTLPTDPDQGANAYWHRAIYVAACVGALVGAIPREFRPGFGLCYLAGLLHNFGYLLMAHAFKPHFEATHLMIALNRHLEHQHIEKHILGITREQMASGLMGSWSMPSEVTLGIRYQGDPHYLGAHCDQAQLIYLAQHLLQEYGLLPPRHHLFDASVYERLHINTDSIEALMTQLQQSQPELDLMASALATGR</sequence>
<proteinExistence type="predicted"/>
<dbReference type="Gene3D" id="3.90.960.10">
    <property type="entry name" value="YbaK/aminoacyl-tRNA synthetase-associated domain"/>
    <property type="match status" value="1"/>
</dbReference>
<reference evidence="3 4" key="1">
    <citation type="journal article" date="2017" name="Environ. Microbiol.">
        <title>Genomic and physiological analyses of 'Reinekea forsetii' reveal a versatile opportunistic lifestyle during spring algae blooms.</title>
        <authorList>
            <person name="Avci B."/>
            <person name="Hahnke R.L."/>
            <person name="Chafee M."/>
            <person name="Fischer T."/>
            <person name="Gruber-Vodicka H."/>
            <person name="Tegetmeyer H.E."/>
            <person name="Harder J."/>
            <person name="Fuchs B.M."/>
            <person name="Amann R.I."/>
            <person name="Teeling H."/>
        </authorList>
    </citation>
    <scope>NUCLEOTIDE SEQUENCE [LARGE SCALE GENOMIC DNA]</scope>
    <source>
        <strain evidence="3 4">Hel1_31_D35</strain>
    </source>
</reference>
<evidence type="ECO:0000256" key="1">
    <source>
        <dbReference type="SAM" id="Phobius"/>
    </source>
</evidence>
<dbReference type="InterPro" id="IPR013976">
    <property type="entry name" value="HDOD"/>
</dbReference>
<dbReference type="InterPro" id="IPR036754">
    <property type="entry name" value="YbaK/aa-tRNA-synt-asso_dom_sf"/>
</dbReference>
<accession>A0A2K8KTF5</accession>
<dbReference type="EMBL" id="CP011797">
    <property type="protein sequence ID" value="ATX78008.1"/>
    <property type="molecule type" value="Genomic_DNA"/>
</dbReference>
<organism evidence="3 4">
    <name type="scientific">Reinekea forsetii</name>
    <dbReference type="NCBI Taxonomy" id="1336806"/>
    <lineage>
        <taxon>Bacteria</taxon>
        <taxon>Pseudomonadati</taxon>
        <taxon>Pseudomonadota</taxon>
        <taxon>Gammaproteobacteria</taxon>
        <taxon>Oceanospirillales</taxon>
        <taxon>Saccharospirillaceae</taxon>
        <taxon>Reinekea</taxon>
    </lineage>
</organism>
<dbReference type="OrthoDB" id="7001648at2"/>
<evidence type="ECO:0000259" key="2">
    <source>
        <dbReference type="PROSITE" id="PS51833"/>
    </source>
</evidence>
<feature type="transmembrane region" description="Helical" evidence="1">
    <location>
        <begin position="309"/>
        <end position="331"/>
    </location>
</feature>
<keyword evidence="1" id="KW-1133">Transmembrane helix</keyword>
<dbReference type="AlphaFoldDB" id="A0A2K8KTF5"/>
<keyword evidence="4" id="KW-1185">Reference proteome</keyword>
<feature type="transmembrane region" description="Helical" evidence="1">
    <location>
        <begin position="284"/>
        <end position="302"/>
    </location>
</feature>
<dbReference type="KEGG" id="rfo:REIFOR_02887"/>
<feature type="domain" description="HDOD" evidence="2">
    <location>
        <begin position="189"/>
        <end position="389"/>
    </location>
</feature>
<dbReference type="Pfam" id="PF08668">
    <property type="entry name" value="HDOD"/>
    <property type="match status" value="1"/>
</dbReference>
<dbReference type="PROSITE" id="PS51833">
    <property type="entry name" value="HDOD"/>
    <property type="match status" value="1"/>
</dbReference>
<dbReference type="PANTHER" id="PTHR33525">
    <property type="match status" value="1"/>
</dbReference>
<dbReference type="GO" id="GO:0002161">
    <property type="term" value="F:aminoacyl-tRNA deacylase activity"/>
    <property type="evidence" value="ECO:0007669"/>
    <property type="project" value="InterPro"/>
</dbReference>
<dbReference type="InterPro" id="IPR052340">
    <property type="entry name" value="RNase_Y/CdgJ"/>
</dbReference>
<keyword evidence="1" id="KW-0472">Membrane</keyword>
<dbReference type="SUPFAM" id="SSF109604">
    <property type="entry name" value="HD-domain/PDEase-like"/>
    <property type="match status" value="1"/>
</dbReference>
<dbReference type="RefSeq" id="WP_100258227.1">
    <property type="nucleotide sequence ID" value="NZ_CP011797.1"/>
</dbReference>
<dbReference type="Proteomes" id="UP000229757">
    <property type="component" value="Chromosome"/>
</dbReference>
<evidence type="ECO:0000313" key="3">
    <source>
        <dbReference type="EMBL" id="ATX78008.1"/>
    </source>
</evidence>